<protein>
    <recommendedName>
        <fullName evidence="3">Transcriptional regulator</fullName>
    </recommendedName>
</protein>
<evidence type="ECO:0008006" key="3">
    <source>
        <dbReference type="Google" id="ProtNLM"/>
    </source>
</evidence>
<evidence type="ECO:0000313" key="2">
    <source>
        <dbReference type="Proteomes" id="UP000247978"/>
    </source>
</evidence>
<dbReference type="OrthoDB" id="2112405at2"/>
<dbReference type="Proteomes" id="UP000247978">
    <property type="component" value="Unassembled WGS sequence"/>
</dbReference>
<gene>
    <name evidence="1" type="ORF">DFR56_10371</name>
</gene>
<comment type="caution">
    <text evidence="1">The sequence shown here is derived from an EMBL/GenBank/DDBJ whole genome shotgun (WGS) entry which is preliminary data.</text>
</comment>
<keyword evidence="2" id="KW-1185">Reference proteome</keyword>
<reference evidence="1 2" key="1">
    <citation type="submission" date="2018-05" db="EMBL/GenBank/DDBJ databases">
        <title>Genomic Encyclopedia of Type Strains, Phase IV (KMG-IV): sequencing the most valuable type-strain genomes for metagenomic binning, comparative biology and taxonomic classification.</title>
        <authorList>
            <person name="Goeker M."/>
        </authorList>
    </citation>
    <scope>NUCLEOTIDE SEQUENCE [LARGE SCALE GENOMIC DNA]</scope>
    <source>
        <strain evidence="1 2">DSM 28556</strain>
    </source>
</reference>
<evidence type="ECO:0000313" key="1">
    <source>
        <dbReference type="EMBL" id="PXW88566.1"/>
    </source>
</evidence>
<proteinExistence type="predicted"/>
<name>A0A2V3W4D2_9BACI</name>
<organism evidence="1 2">
    <name type="scientific">Pseudogracilibacillus auburnensis</name>
    <dbReference type="NCBI Taxonomy" id="1494959"/>
    <lineage>
        <taxon>Bacteria</taxon>
        <taxon>Bacillati</taxon>
        <taxon>Bacillota</taxon>
        <taxon>Bacilli</taxon>
        <taxon>Bacillales</taxon>
        <taxon>Bacillaceae</taxon>
        <taxon>Pseudogracilibacillus</taxon>
    </lineage>
</organism>
<sequence>MRNELIKYVKRCPTLVIMYMDDKGIITKRTVRVLKMNSSTFTAYCYLRNARRTFKINNLLAIIPITERVVI</sequence>
<dbReference type="RefSeq" id="WP_110394407.1">
    <property type="nucleotide sequence ID" value="NZ_JBHUHB010000001.1"/>
</dbReference>
<accession>A0A2V3W4D2</accession>
<dbReference type="AlphaFoldDB" id="A0A2V3W4D2"/>
<dbReference type="EMBL" id="QJJQ01000003">
    <property type="protein sequence ID" value="PXW88566.1"/>
    <property type="molecule type" value="Genomic_DNA"/>
</dbReference>